<dbReference type="PROSITE" id="PS50297">
    <property type="entry name" value="ANK_REP_REGION"/>
    <property type="match status" value="6"/>
</dbReference>
<reference evidence="6" key="2">
    <citation type="submission" date="2025-08" db="UniProtKB">
        <authorList>
            <consortium name="Ensembl"/>
        </authorList>
    </citation>
    <scope>IDENTIFICATION</scope>
</reference>
<protein>
    <submittedName>
        <fullName evidence="6">Ankyrin repeat and SOCS box containing 15a</fullName>
    </submittedName>
</protein>
<evidence type="ECO:0000256" key="3">
    <source>
        <dbReference type="ARBA" id="ARBA00023043"/>
    </source>
</evidence>
<dbReference type="Gene3D" id="1.25.40.20">
    <property type="entry name" value="Ankyrin repeat-containing domain"/>
    <property type="match status" value="3"/>
</dbReference>
<dbReference type="GeneTree" id="ENSGT00940000157073"/>
<feature type="repeat" description="ANK" evidence="4">
    <location>
        <begin position="144"/>
        <end position="172"/>
    </location>
</feature>
<dbReference type="InterPro" id="IPR036770">
    <property type="entry name" value="Ankyrin_rpt-contain_sf"/>
</dbReference>
<dbReference type="EMBL" id="AHAT01035613">
    <property type="status" value="NOT_ANNOTATED_CDS"/>
    <property type="molecule type" value="Genomic_DNA"/>
</dbReference>
<evidence type="ECO:0000313" key="7">
    <source>
        <dbReference type="Proteomes" id="UP000018468"/>
    </source>
</evidence>
<dbReference type="GO" id="GO:0035556">
    <property type="term" value="P:intracellular signal transduction"/>
    <property type="evidence" value="ECO:0007669"/>
    <property type="project" value="InterPro"/>
</dbReference>
<dbReference type="Bgee" id="ENSLOCG00000015866">
    <property type="expression patterns" value="Expressed in muscle tissue and 11 other cell types or tissues"/>
</dbReference>
<dbReference type="GO" id="GO:0016567">
    <property type="term" value="P:protein ubiquitination"/>
    <property type="evidence" value="ECO:0007669"/>
    <property type="project" value="UniProtKB-UniPathway"/>
</dbReference>
<proteinExistence type="predicted"/>
<dbReference type="Gene3D" id="1.10.750.20">
    <property type="entry name" value="SOCS box"/>
    <property type="match status" value="1"/>
</dbReference>
<feature type="repeat" description="ANK" evidence="4">
    <location>
        <begin position="309"/>
        <end position="341"/>
    </location>
</feature>
<evidence type="ECO:0000256" key="4">
    <source>
        <dbReference type="PROSITE-ProRule" id="PRU00023"/>
    </source>
</evidence>
<dbReference type="HOGENOM" id="CLU_023739_1_0_1"/>
<organism evidence="6 7">
    <name type="scientific">Lepisosteus oculatus</name>
    <name type="common">Spotted gar</name>
    <dbReference type="NCBI Taxonomy" id="7918"/>
    <lineage>
        <taxon>Eukaryota</taxon>
        <taxon>Metazoa</taxon>
        <taxon>Chordata</taxon>
        <taxon>Craniata</taxon>
        <taxon>Vertebrata</taxon>
        <taxon>Euteleostomi</taxon>
        <taxon>Actinopterygii</taxon>
        <taxon>Neopterygii</taxon>
        <taxon>Holostei</taxon>
        <taxon>Semionotiformes</taxon>
        <taxon>Lepisosteidae</taxon>
        <taxon>Lepisosteus</taxon>
    </lineage>
</organism>
<dbReference type="InterPro" id="IPR036036">
    <property type="entry name" value="SOCS_box-like_dom_sf"/>
</dbReference>
<dbReference type="InParanoid" id="W5NFX6"/>
<evidence type="ECO:0000313" key="6">
    <source>
        <dbReference type="Ensembl" id="ENSLOCP00000019535.1"/>
    </source>
</evidence>
<sequence length="591" mass="66085">MENIDKMDEDQLTEYAIQLSIQESFSSLLIFKESILSLESVSHENQRIMEAIRHGEIFLLQQLAKVKSAFHETDERRWFPFHEAVVQPILQILEIVLDASCEVSLEETTLDGETALTLAVQAGHVQNVRALLEKGASPHNANRKNETPLLLAVRSGSREMVSTLIKNGAFVDQLCLKKWTAVHEAAKMGQSDIMSLLLRNGGSISQRDVYGVTPLGIAAEYAHADVLEILIHKVGGDVNAQSDHGESVLFDAASGGNPDCIELLLEYGASPNIPNLSGHLPIHRAAYGGHYLAVKILIPVTSRKAIRDSGQSPVHSAADGGNAQCLELLIENGFDVNVVLESHISDNYEDARRTPLYFAVSNGDVTCTELLLKHGAATNKDPLKCLLVAVRAMRYEIVRLLLAYGADINCYFTMVHDTIFPSAIQYCLKDEMMMRLLLNNGYDAEKCFCCDHDESQWVSVFTEQREFSLSRNEGKKTPDEITFCDFITVSWMSHLAGNLVKILLDYVNHVPICSKLKAVLGKQKEWAVICDILENPRPLKHLCRLVIRKQITLKRLKKPEIVSSLPIPTVLQHYILYREYDLYGRSIHLTQ</sequence>
<keyword evidence="2" id="KW-0677">Repeat</keyword>
<comment type="pathway">
    <text evidence="1">Protein modification; protein ubiquitination.</text>
</comment>
<dbReference type="FunFam" id="1.10.750.20:FF:000001">
    <property type="entry name" value="Ankyrin repeat and SOCS box containing 1"/>
    <property type="match status" value="1"/>
</dbReference>
<dbReference type="AlphaFoldDB" id="W5NFX6"/>
<feature type="repeat" description="ANK" evidence="4">
    <location>
        <begin position="244"/>
        <end position="276"/>
    </location>
</feature>
<feature type="repeat" description="ANK" evidence="4">
    <location>
        <begin position="111"/>
        <end position="143"/>
    </location>
</feature>
<dbReference type="OMA" id="HKEWPEI"/>
<dbReference type="STRING" id="7918.ENSLOCP00000019535"/>
<dbReference type="SMART" id="SM00969">
    <property type="entry name" value="SOCS_box"/>
    <property type="match status" value="1"/>
</dbReference>
<dbReference type="PROSITE" id="PS50088">
    <property type="entry name" value="ANK_REPEAT"/>
    <property type="match status" value="6"/>
</dbReference>
<reference evidence="6" key="3">
    <citation type="submission" date="2025-09" db="UniProtKB">
        <authorList>
            <consortium name="Ensembl"/>
        </authorList>
    </citation>
    <scope>IDENTIFICATION</scope>
</reference>
<dbReference type="Pfam" id="PF12796">
    <property type="entry name" value="Ank_2"/>
    <property type="match status" value="4"/>
</dbReference>
<dbReference type="eggNOG" id="KOG0504">
    <property type="taxonomic scope" value="Eukaryota"/>
</dbReference>
<dbReference type="Proteomes" id="UP000018468">
    <property type="component" value="Linkage group LG8"/>
</dbReference>
<dbReference type="SUPFAM" id="SSF48403">
    <property type="entry name" value="Ankyrin repeat"/>
    <property type="match status" value="1"/>
</dbReference>
<evidence type="ECO:0000259" key="5">
    <source>
        <dbReference type="PROSITE" id="PS50225"/>
    </source>
</evidence>
<evidence type="ECO:0000256" key="1">
    <source>
        <dbReference type="ARBA" id="ARBA00004906"/>
    </source>
</evidence>
<feature type="domain" description="SOCS box" evidence="5">
    <location>
        <begin position="535"/>
        <end position="581"/>
    </location>
</feature>
<feature type="repeat" description="ANK" evidence="4">
    <location>
        <begin position="177"/>
        <end position="209"/>
    </location>
</feature>
<keyword evidence="7" id="KW-1185">Reference proteome</keyword>
<dbReference type="PANTHER" id="PTHR24198:SF187">
    <property type="entry name" value="ANKYRIN REPEAT AND SOCS BOX CONTAINING 15"/>
    <property type="match status" value="1"/>
</dbReference>
<dbReference type="SMART" id="SM00248">
    <property type="entry name" value="ANK"/>
    <property type="match status" value="9"/>
</dbReference>
<dbReference type="Ensembl" id="ENSLOCT00000019567.1">
    <property type="protein sequence ID" value="ENSLOCP00000019535.1"/>
    <property type="gene ID" value="ENSLOCG00000015866.1"/>
</dbReference>
<feature type="repeat" description="ANK" evidence="4">
    <location>
        <begin position="351"/>
        <end position="379"/>
    </location>
</feature>
<dbReference type="SUPFAM" id="SSF158235">
    <property type="entry name" value="SOCS box-like"/>
    <property type="match status" value="1"/>
</dbReference>
<name>W5NFX6_LEPOC</name>
<dbReference type="PROSITE" id="PS50225">
    <property type="entry name" value="SOCS"/>
    <property type="match status" value="1"/>
</dbReference>
<dbReference type="InterPro" id="IPR001496">
    <property type="entry name" value="SOCS_box"/>
</dbReference>
<evidence type="ECO:0000256" key="2">
    <source>
        <dbReference type="ARBA" id="ARBA00022737"/>
    </source>
</evidence>
<dbReference type="PRINTS" id="PR01415">
    <property type="entry name" value="ANKYRIN"/>
</dbReference>
<keyword evidence="3 4" id="KW-0040">ANK repeat</keyword>
<accession>W5NFX6</accession>
<dbReference type="Pfam" id="PF07525">
    <property type="entry name" value="SOCS_box"/>
    <property type="match status" value="1"/>
</dbReference>
<dbReference type="InterPro" id="IPR002110">
    <property type="entry name" value="Ankyrin_rpt"/>
</dbReference>
<dbReference type="FunCoup" id="W5NFX6">
    <property type="interactions" value="634"/>
</dbReference>
<reference evidence="7" key="1">
    <citation type="submission" date="2011-12" db="EMBL/GenBank/DDBJ databases">
        <title>The Draft Genome of Lepisosteus oculatus.</title>
        <authorList>
            <consortium name="The Broad Institute Genome Assembly &amp; Analysis Group"/>
            <consortium name="Computational R&amp;D Group"/>
            <consortium name="and Sequencing Platform"/>
            <person name="Di Palma F."/>
            <person name="Alfoldi J."/>
            <person name="Johnson J."/>
            <person name="Berlin A."/>
            <person name="Gnerre S."/>
            <person name="Jaffe D."/>
            <person name="MacCallum I."/>
            <person name="Young S."/>
            <person name="Walker B.J."/>
            <person name="Lander E.S."/>
            <person name="Lindblad-Toh K."/>
        </authorList>
    </citation>
    <scope>NUCLEOTIDE SEQUENCE [LARGE SCALE GENOMIC DNA]</scope>
</reference>
<dbReference type="PANTHER" id="PTHR24198">
    <property type="entry name" value="ANKYRIN REPEAT AND PROTEIN KINASE DOMAIN-CONTAINING PROTEIN"/>
    <property type="match status" value="1"/>
</dbReference>
<dbReference type="UniPathway" id="UPA00143"/>